<dbReference type="AlphaFoldDB" id="A0A4Q7NZ80"/>
<dbReference type="InterPro" id="IPR043129">
    <property type="entry name" value="ATPase_NBD"/>
</dbReference>
<evidence type="ECO:0000256" key="1">
    <source>
        <dbReference type="ARBA" id="ARBA00006479"/>
    </source>
</evidence>
<dbReference type="SUPFAM" id="SSF46785">
    <property type="entry name" value="Winged helix' DNA-binding domain"/>
    <property type="match status" value="1"/>
</dbReference>
<proteinExistence type="inferred from homology"/>
<dbReference type="InterPro" id="IPR000600">
    <property type="entry name" value="ROK"/>
</dbReference>
<keyword evidence="2" id="KW-0808">Transferase</keyword>
<dbReference type="Gene3D" id="3.30.420.40">
    <property type="match status" value="2"/>
</dbReference>
<gene>
    <name evidence="2" type="ORF">EV189_0979</name>
</gene>
<dbReference type="PANTHER" id="PTHR18964:SF149">
    <property type="entry name" value="BIFUNCTIONAL UDP-N-ACETYLGLUCOSAMINE 2-EPIMERASE_N-ACETYLMANNOSAMINE KINASE"/>
    <property type="match status" value="1"/>
</dbReference>
<dbReference type="Proteomes" id="UP000293638">
    <property type="component" value="Unassembled WGS sequence"/>
</dbReference>
<dbReference type="GO" id="GO:0016301">
    <property type="term" value="F:kinase activity"/>
    <property type="evidence" value="ECO:0007669"/>
    <property type="project" value="UniProtKB-KW"/>
</dbReference>
<comment type="similarity">
    <text evidence="1">Belongs to the ROK (NagC/XylR) family.</text>
</comment>
<reference evidence="2 3" key="1">
    <citation type="submission" date="2019-02" db="EMBL/GenBank/DDBJ databases">
        <title>Genomic Encyclopedia of Type Strains, Phase IV (KMG-IV): sequencing the most valuable type-strain genomes for metagenomic binning, comparative biology and taxonomic classification.</title>
        <authorList>
            <person name="Goeker M."/>
        </authorList>
    </citation>
    <scope>NUCLEOTIDE SEQUENCE [LARGE SCALE GENOMIC DNA]</scope>
    <source>
        <strain evidence="2 3">DSM 45622</strain>
    </source>
</reference>
<dbReference type="InterPro" id="IPR036390">
    <property type="entry name" value="WH_DNA-bd_sf"/>
</dbReference>
<keyword evidence="2" id="KW-0418">Kinase</keyword>
<evidence type="ECO:0000313" key="3">
    <source>
        <dbReference type="Proteomes" id="UP000293638"/>
    </source>
</evidence>
<dbReference type="Gene3D" id="1.10.10.10">
    <property type="entry name" value="Winged helix-like DNA-binding domain superfamily/Winged helix DNA-binding domain"/>
    <property type="match status" value="1"/>
</dbReference>
<name>A0A4Q7NZ80_9ACTN</name>
<dbReference type="InterPro" id="IPR036388">
    <property type="entry name" value="WH-like_DNA-bd_sf"/>
</dbReference>
<organism evidence="2 3">
    <name type="scientific">Motilibacter rhizosphaerae</name>
    <dbReference type="NCBI Taxonomy" id="598652"/>
    <lineage>
        <taxon>Bacteria</taxon>
        <taxon>Bacillati</taxon>
        <taxon>Actinomycetota</taxon>
        <taxon>Actinomycetes</taxon>
        <taxon>Motilibacterales</taxon>
        <taxon>Motilibacteraceae</taxon>
        <taxon>Motilibacter</taxon>
    </lineage>
</organism>
<comment type="caution">
    <text evidence="2">The sequence shown here is derived from an EMBL/GenBank/DDBJ whole genome shotgun (WGS) entry which is preliminary data.</text>
</comment>
<keyword evidence="3" id="KW-1185">Reference proteome</keyword>
<dbReference type="RefSeq" id="WP_165400133.1">
    <property type="nucleotide sequence ID" value="NZ_SGXD01000001.1"/>
</dbReference>
<dbReference type="SUPFAM" id="SSF53067">
    <property type="entry name" value="Actin-like ATPase domain"/>
    <property type="match status" value="1"/>
</dbReference>
<dbReference type="Pfam" id="PF00480">
    <property type="entry name" value="ROK"/>
    <property type="match status" value="1"/>
</dbReference>
<dbReference type="EMBL" id="SGXD01000001">
    <property type="protein sequence ID" value="RZS91732.1"/>
    <property type="molecule type" value="Genomic_DNA"/>
</dbReference>
<protein>
    <submittedName>
        <fullName evidence="2">Putative NBD/HSP70 family sugar kinase</fullName>
    </submittedName>
</protein>
<dbReference type="PANTHER" id="PTHR18964">
    <property type="entry name" value="ROK (REPRESSOR, ORF, KINASE) FAMILY"/>
    <property type="match status" value="1"/>
</dbReference>
<evidence type="ECO:0000313" key="2">
    <source>
        <dbReference type="EMBL" id="RZS91732.1"/>
    </source>
</evidence>
<sequence>MVEDAGAGSAAPLRLPAQWRWPLGNGSRGASSAARRTSAVAVADLRGRNAAAVLGAVRAAGEPSRVAALAEQTALSRPTIEVLVDDLKAVGLLAELPPLSSVGRPARRFVFAPAAAYVVGVDVRAGSVGACVADLDGELVSVQRKRVRRDLRGKVRAAATVDVVRRALAGAPEERPVLAAALGTPGWVQDDRRVRYVDNLRDWAEVDVAGMLEDELGCPVALDNDANLAAVGEQWRGVGQGVDDLMFVLLGERVGAGIIAGGRPLHGHHGAAGEIGFMVYPDGSRLTARTIGEGRKARPGVDPSNFYSAADVVEAAARGDREARTTLRSVGTRLAHALAPTLLALDPAMVVLGSSLFGHEDSAFAREHVIGAAVEESRALLVDPPEWAVSSLGDDAVLRGATRFALTAVEEVLGSEPLALFSS</sequence>
<accession>A0A4Q7NZ80</accession>